<evidence type="ECO:0000256" key="1">
    <source>
        <dbReference type="SAM" id="Coils"/>
    </source>
</evidence>
<reference evidence="3 4" key="1">
    <citation type="journal article" date="2021" name="Sci. Rep.">
        <title>Chromosome anchoring in Senegalese sole (Solea senegalensis) reveals sex-associated markers and genome rearrangements in flatfish.</title>
        <authorList>
            <person name="Guerrero-Cozar I."/>
            <person name="Gomez-Garrido J."/>
            <person name="Berbel C."/>
            <person name="Martinez-Blanch J.F."/>
            <person name="Alioto T."/>
            <person name="Claros M.G."/>
            <person name="Gagnaire P.A."/>
            <person name="Manchado M."/>
        </authorList>
    </citation>
    <scope>NUCLEOTIDE SEQUENCE [LARGE SCALE GENOMIC DNA]</scope>
    <source>
        <strain evidence="3">Sse05_10M</strain>
    </source>
</reference>
<dbReference type="EMBL" id="JAGKHQ010000019">
    <property type="protein sequence ID" value="KAG7482803.1"/>
    <property type="molecule type" value="Genomic_DNA"/>
</dbReference>
<accession>A0AAV6Q4H3</accession>
<organism evidence="3 4">
    <name type="scientific">Solea senegalensis</name>
    <name type="common">Senegalese sole</name>
    <dbReference type="NCBI Taxonomy" id="28829"/>
    <lineage>
        <taxon>Eukaryota</taxon>
        <taxon>Metazoa</taxon>
        <taxon>Chordata</taxon>
        <taxon>Craniata</taxon>
        <taxon>Vertebrata</taxon>
        <taxon>Euteleostomi</taxon>
        <taxon>Actinopterygii</taxon>
        <taxon>Neopterygii</taxon>
        <taxon>Teleostei</taxon>
        <taxon>Neoteleostei</taxon>
        <taxon>Acanthomorphata</taxon>
        <taxon>Carangaria</taxon>
        <taxon>Pleuronectiformes</taxon>
        <taxon>Pleuronectoidei</taxon>
        <taxon>Soleidae</taxon>
        <taxon>Solea</taxon>
    </lineage>
</organism>
<evidence type="ECO:0000313" key="4">
    <source>
        <dbReference type="Proteomes" id="UP000693946"/>
    </source>
</evidence>
<evidence type="ECO:0000256" key="2">
    <source>
        <dbReference type="SAM" id="MobiDB-lite"/>
    </source>
</evidence>
<evidence type="ECO:0000313" key="3">
    <source>
        <dbReference type="EMBL" id="KAG7482803.1"/>
    </source>
</evidence>
<feature type="compositionally biased region" description="Acidic residues" evidence="2">
    <location>
        <begin position="445"/>
        <end position="457"/>
    </location>
</feature>
<evidence type="ECO:0008006" key="5">
    <source>
        <dbReference type="Google" id="ProtNLM"/>
    </source>
</evidence>
<keyword evidence="4" id="KW-1185">Reference proteome</keyword>
<name>A0AAV6Q4H3_SOLSE</name>
<proteinExistence type="predicted"/>
<feature type="coiled-coil region" evidence="1">
    <location>
        <begin position="67"/>
        <end position="275"/>
    </location>
</feature>
<dbReference type="Proteomes" id="UP000693946">
    <property type="component" value="Linkage Group LG7"/>
</dbReference>
<comment type="caution">
    <text evidence="3">The sequence shown here is derived from an EMBL/GenBank/DDBJ whole genome shotgun (WGS) entry which is preliminary data.</text>
</comment>
<gene>
    <name evidence="3" type="ORF">JOB18_030895</name>
</gene>
<dbReference type="AlphaFoldDB" id="A0AAV6Q4H3"/>
<feature type="region of interest" description="Disordered" evidence="2">
    <location>
        <begin position="430"/>
        <end position="476"/>
    </location>
</feature>
<keyword evidence="1" id="KW-0175">Coiled coil</keyword>
<sequence>MSKDPKDLSLLTFRMYTYKDLLDFYEANYKKSRAKDDKGQVVKPQQLPHNYTYRELLDFYLTYYLLKDSNGLTIESLEEKIEALRREVAEGKAREDDLKERLIKSGKENQQLNLDKANLQDSLNDSHKNTQQLSHGKANVQSSLNLLKAMYDDTLRERHQLAEDKANLEDALDNSCKESQQLAQEKASLLDNYKTCLIENKQLNEEKAYVLTNLNQELERHKEELAETHEQYRTAHSENKRLTEVLQTTELQKKSQRLEDDIRQQEGRLKETLVKLNMQKFKADNVTERLGFISSKLNVSEQELEKQKFEVRKLTSHIRHINSDLEKCMLVIDKPMKLRAKILDMKASYPESYQRVQLDDQTKEAYLAEICKLQQKLECSERIQQHTTREKERLQRKVHILLKRSSNSMETTEQNDLASEYDDTIMSSVQTSMDDTLSSEHMPPDDDDDDDDDDDPALQERPSVLIGPMDKYVKRV</sequence>
<protein>
    <recommendedName>
        <fullName evidence="5">LisH domain-containing protein</fullName>
    </recommendedName>
</protein>